<dbReference type="OrthoDB" id="5059649at2759"/>
<dbReference type="EMBL" id="GG698923">
    <property type="protein sequence ID" value="EEU37171.1"/>
    <property type="molecule type" value="Genomic_DNA"/>
</dbReference>
<keyword evidence="3" id="KW-1185">Reference proteome</keyword>
<evidence type="ECO:0000313" key="3">
    <source>
        <dbReference type="Proteomes" id="UP000005206"/>
    </source>
</evidence>
<evidence type="ECO:0000256" key="1">
    <source>
        <dbReference type="SAM" id="Coils"/>
    </source>
</evidence>
<feature type="coiled-coil region" evidence="1">
    <location>
        <begin position="207"/>
        <end position="266"/>
    </location>
</feature>
<organism evidence="2 3">
    <name type="scientific">Fusarium vanettenii (strain ATCC MYA-4622 / CBS 123669 / FGSC 9596 / NRRL 45880 / 77-13-4)</name>
    <name type="common">Fusarium solani subsp. pisi</name>
    <dbReference type="NCBI Taxonomy" id="660122"/>
    <lineage>
        <taxon>Eukaryota</taxon>
        <taxon>Fungi</taxon>
        <taxon>Dikarya</taxon>
        <taxon>Ascomycota</taxon>
        <taxon>Pezizomycotina</taxon>
        <taxon>Sordariomycetes</taxon>
        <taxon>Hypocreomycetidae</taxon>
        <taxon>Hypocreales</taxon>
        <taxon>Nectriaceae</taxon>
        <taxon>Fusarium</taxon>
        <taxon>Fusarium solani species complex</taxon>
        <taxon>Fusarium vanettenii</taxon>
    </lineage>
</organism>
<dbReference type="RefSeq" id="XP_003042884.1">
    <property type="nucleotide sequence ID" value="XM_003042838.1"/>
</dbReference>
<gene>
    <name evidence="2" type="ORF">NECHADRAFT_78363</name>
</gene>
<evidence type="ECO:0000313" key="2">
    <source>
        <dbReference type="EMBL" id="EEU37171.1"/>
    </source>
</evidence>
<proteinExistence type="predicted"/>
<dbReference type="Proteomes" id="UP000005206">
    <property type="component" value="Chromosome 3"/>
</dbReference>
<dbReference type="eggNOG" id="ENOG502RAQP">
    <property type="taxonomic scope" value="Eukaryota"/>
</dbReference>
<protein>
    <submittedName>
        <fullName evidence="2">Uncharacterized protein</fullName>
    </submittedName>
</protein>
<dbReference type="HOGENOM" id="CLU_966719_0_0_1"/>
<keyword evidence="1" id="KW-0175">Coiled coil</keyword>
<sequence length="288" mass="32386">MPPANRSASSSSRPEFGSSVELSLSTFIDESSTIGRTLAVQLIVTFNKIKKDMERSLARELAEFLPKAWEQFVSSNLKGPPTEHDYYKRMQGIERSQKELYYPYWFFLAAAFGVYHPTLAPIRKDMEALWGVQFPDNYIHWPPGIPTERQKALFHGGPENPTPLCKIQRRAQGFKAAIQDAGRPSVIEAVTQYAPALLNQAVSTGDVESLHRKLKDTQEQLQKTQAQLQETQKRLRETSGELEKTRKKLKTDIETSNKELAATNLRVDKVVDTCALVLSILAPPGGEK</sequence>
<reference evidence="2 3" key="1">
    <citation type="journal article" date="2009" name="PLoS Genet.">
        <title>The genome of Nectria haematococca: contribution of supernumerary chromosomes to gene expansion.</title>
        <authorList>
            <person name="Coleman J.J."/>
            <person name="Rounsley S.D."/>
            <person name="Rodriguez-Carres M."/>
            <person name="Kuo A."/>
            <person name="Wasmann C.C."/>
            <person name="Grimwood J."/>
            <person name="Schmutz J."/>
            <person name="Taga M."/>
            <person name="White G.J."/>
            <person name="Zhou S."/>
            <person name="Schwartz D.C."/>
            <person name="Freitag M."/>
            <person name="Ma L.J."/>
            <person name="Danchin E.G."/>
            <person name="Henrissat B."/>
            <person name="Coutinho P.M."/>
            <person name="Nelson D.R."/>
            <person name="Straney D."/>
            <person name="Napoli C.A."/>
            <person name="Barker B.M."/>
            <person name="Gribskov M."/>
            <person name="Rep M."/>
            <person name="Kroken S."/>
            <person name="Molnar I."/>
            <person name="Rensing C."/>
            <person name="Kennell J.C."/>
            <person name="Zamora J."/>
            <person name="Farman M.L."/>
            <person name="Selker E.U."/>
            <person name="Salamov A."/>
            <person name="Shapiro H."/>
            <person name="Pangilinan J."/>
            <person name="Lindquist E."/>
            <person name="Lamers C."/>
            <person name="Grigoriev I.V."/>
            <person name="Geiser D.M."/>
            <person name="Covert S.F."/>
            <person name="Temporini E."/>
            <person name="Vanetten H.D."/>
        </authorList>
    </citation>
    <scope>NUCLEOTIDE SEQUENCE [LARGE SCALE GENOMIC DNA]</scope>
    <source>
        <strain evidence="3">ATCC MYA-4622 / CBS 123669 / FGSC 9596 / NRRL 45880 / 77-13-4</strain>
    </source>
</reference>
<name>C7ZFL4_FUSV7</name>
<dbReference type="AlphaFoldDB" id="C7ZFL4"/>
<dbReference type="KEGG" id="nhe:NECHADRAFT_78363"/>
<dbReference type="OMA" id="IIYPMIM"/>
<dbReference type="VEuPathDB" id="FungiDB:NECHADRAFT_78363"/>
<dbReference type="InParanoid" id="C7ZFL4"/>
<dbReference type="GeneID" id="9665024"/>
<accession>C7ZFL4</accession>